<keyword evidence="1" id="KW-0614">Plasmid</keyword>
<gene>
    <name evidence="1" type="ORF">MTUNDRAET4_0322</name>
</gene>
<name>A0A4U8Z884_METTU</name>
<evidence type="ECO:0000313" key="2">
    <source>
        <dbReference type="Proteomes" id="UP000294360"/>
    </source>
</evidence>
<evidence type="ECO:0000313" key="1">
    <source>
        <dbReference type="EMBL" id="VFU16700.1"/>
    </source>
</evidence>
<geneLocation type="plasmid" evidence="1 2">
    <name>2</name>
</geneLocation>
<reference evidence="1 2" key="1">
    <citation type="submission" date="2019-03" db="EMBL/GenBank/DDBJ databases">
        <authorList>
            <person name="Kox A.R. M."/>
        </authorList>
    </citation>
    <scope>NUCLEOTIDE SEQUENCE [LARGE SCALE GENOMIC DNA]</scope>
    <source>
        <strain evidence="1">MTUNDRAET4 annotated genome</strain>
        <plasmid evidence="2">2</plasmid>
    </source>
</reference>
<organism evidence="1 2">
    <name type="scientific">Methylocella tundrae</name>
    <dbReference type="NCBI Taxonomy" id="227605"/>
    <lineage>
        <taxon>Bacteria</taxon>
        <taxon>Pseudomonadati</taxon>
        <taxon>Pseudomonadota</taxon>
        <taxon>Alphaproteobacteria</taxon>
        <taxon>Hyphomicrobiales</taxon>
        <taxon>Beijerinckiaceae</taxon>
        <taxon>Methylocella</taxon>
    </lineage>
</organism>
<sequence length="74" mass="8026">MTGLGRRRSRDHAKEPLAVSFRQTETILASSAHLKAQPGKGKRNKEKGAAVVRSLVSASVTDPKRAWDNSGRSL</sequence>
<proteinExistence type="predicted"/>
<dbReference type="KEGG" id="mtun:MTUNDRAET4_0322.1"/>
<accession>A0A4U8Z884</accession>
<dbReference type="Proteomes" id="UP000294360">
    <property type="component" value="Plasmid 2"/>
</dbReference>
<dbReference type="EMBL" id="LR536451">
    <property type="protein sequence ID" value="VFU16700.1"/>
    <property type="molecule type" value="Genomic_DNA"/>
</dbReference>
<dbReference type="AlphaFoldDB" id="A0A4U8Z884"/>
<protein>
    <submittedName>
        <fullName evidence="1">Uncharacterized protein</fullName>
    </submittedName>
</protein>